<gene>
    <name evidence="2" type="ORF">VKT23_004599</name>
</gene>
<name>A0ABR1JV51_9AGAR</name>
<feature type="compositionally biased region" description="Acidic residues" evidence="1">
    <location>
        <begin position="400"/>
        <end position="412"/>
    </location>
</feature>
<protein>
    <submittedName>
        <fullName evidence="2">Uncharacterized protein</fullName>
    </submittedName>
</protein>
<feature type="region of interest" description="Disordered" evidence="1">
    <location>
        <begin position="1"/>
        <end position="104"/>
    </location>
</feature>
<feature type="region of interest" description="Disordered" evidence="1">
    <location>
        <begin position="545"/>
        <end position="615"/>
    </location>
</feature>
<dbReference type="EMBL" id="JBANRG010000004">
    <property type="protein sequence ID" value="KAK7467545.1"/>
    <property type="molecule type" value="Genomic_DNA"/>
</dbReference>
<organism evidence="2 3">
    <name type="scientific">Marasmiellus scandens</name>
    <dbReference type="NCBI Taxonomy" id="2682957"/>
    <lineage>
        <taxon>Eukaryota</taxon>
        <taxon>Fungi</taxon>
        <taxon>Dikarya</taxon>
        <taxon>Basidiomycota</taxon>
        <taxon>Agaricomycotina</taxon>
        <taxon>Agaricomycetes</taxon>
        <taxon>Agaricomycetidae</taxon>
        <taxon>Agaricales</taxon>
        <taxon>Marasmiineae</taxon>
        <taxon>Omphalotaceae</taxon>
        <taxon>Marasmiellus</taxon>
    </lineage>
</organism>
<evidence type="ECO:0000313" key="2">
    <source>
        <dbReference type="EMBL" id="KAK7467545.1"/>
    </source>
</evidence>
<accession>A0ABR1JV51</accession>
<feature type="region of interest" description="Disordered" evidence="1">
    <location>
        <begin position="274"/>
        <end position="303"/>
    </location>
</feature>
<evidence type="ECO:0000313" key="3">
    <source>
        <dbReference type="Proteomes" id="UP001498398"/>
    </source>
</evidence>
<proteinExistence type="predicted"/>
<comment type="caution">
    <text evidence="2">The sequence shown here is derived from an EMBL/GenBank/DDBJ whole genome shotgun (WGS) entry which is preliminary data.</text>
</comment>
<feature type="region of interest" description="Disordered" evidence="1">
    <location>
        <begin position="698"/>
        <end position="722"/>
    </location>
</feature>
<feature type="compositionally biased region" description="Polar residues" evidence="1">
    <location>
        <begin position="705"/>
        <end position="716"/>
    </location>
</feature>
<dbReference type="Proteomes" id="UP001498398">
    <property type="component" value="Unassembled WGS sequence"/>
</dbReference>
<feature type="compositionally biased region" description="Low complexity" evidence="1">
    <location>
        <begin position="51"/>
        <end position="65"/>
    </location>
</feature>
<feature type="region of interest" description="Disordered" evidence="1">
    <location>
        <begin position="467"/>
        <end position="490"/>
    </location>
</feature>
<feature type="region of interest" description="Disordered" evidence="1">
    <location>
        <begin position="400"/>
        <end position="426"/>
    </location>
</feature>
<keyword evidence="3" id="KW-1185">Reference proteome</keyword>
<evidence type="ECO:0000256" key="1">
    <source>
        <dbReference type="SAM" id="MobiDB-lite"/>
    </source>
</evidence>
<reference evidence="2 3" key="1">
    <citation type="submission" date="2024-01" db="EMBL/GenBank/DDBJ databases">
        <title>A draft genome for the cacao thread blight pathogen Marasmiellus scandens.</title>
        <authorList>
            <person name="Baruah I.K."/>
            <person name="Leung J."/>
            <person name="Bukari Y."/>
            <person name="Amoako-Attah I."/>
            <person name="Meinhardt L.W."/>
            <person name="Bailey B.A."/>
            <person name="Cohen S.P."/>
        </authorList>
    </citation>
    <scope>NUCLEOTIDE SEQUENCE [LARGE SCALE GENOMIC DNA]</scope>
    <source>
        <strain evidence="2 3">GH-19</strain>
    </source>
</reference>
<feature type="region of interest" description="Disordered" evidence="1">
    <location>
        <begin position="511"/>
        <end position="532"/>
    </location>
</feature>
<sequence length="722" mass="79861">MSPRRAAKQASAPEATELAKDPSGEELLFGETLRKKGSSPIKYGGKNRVASGPSSRTGSSRPLSSSRKRELDSSTSDDDDVVLLSPLSSLPPTPSPKKKAVTKSLSQVSTSTSGLSFTVTEKPWNIEELGDYVWILVNLKGRPFDTTSQGESIKGEFLWWPGKVTSSSAQKVKATLYGNPASSSKTVSVNIKNPSADNVLSFLNQVGQPRFEEMSFRFPEVEISSPRKKRKHDETLKERWQEAVSVAIREKEHDYDGLPPPGLALSSGSLLASASAPPLRSPKQKGKGKIGTVKPLLDEDDGNDVRLKREDTPPVDDRLDVPGEGVLCKDRDSPLAVYWPARIQEYLVVDKKKGKINIREGLYRVLYLDGTSKDVPREWFYADHQDEFATCTVGKFQSEFVEDPDDDEGSDDEHDKPSESIARLASPIPTPLTSDVHFLDLNIHHQFCYTKPVLQAILNDRYQPAKPRHDKFMKGGGARKSLSNEAGLRGKMDPKDVSAIGKYLKQWCLRDSDRRQNQQGEIPPQERKDEAGMDVPMVVESLANDVVQPSERTANGDSPHKNATDVNSPTPTILPSSPAPLPPTSSFATTPEHDTQELPAAQSSTNNDVETGFSPQPGCPKYEALSTLEKIGYCADVLLPEAVLQILLWRNGDRTSIDLLSDEEEMELHEQGSKLVRETDWVFDIMRMRAMHEKRVAKADLKQAEGSQSLRPTRSTRNLRRG</sequence>